<keyword evidence="1" id="KW-0596">Phosphopantetheine</keyword>
<feature type="active site" description="Proton donor; for dehydratase activity" evidence="4">
    <location>
        <position position="1468"/>
    </location>
</feature>
<organism evidence="9 10">
    <name type="scientific">Cladobotryum mycophilum</name>
    <dbReference type="NCBI Taxonomy" id="491253"/>
    <lineage>
        <taxon>Eukaryota</taxon>
        <taxon>Fungi</taxon>
        <taxon>Dikarya</taxon>
        <taxon>Ascomycota</taxon>
        <taxon>Pezizomycotina</taxon>
        <taxon>Sordariomycetes</taxon>
        <taxon>Hypocreomycetidae</taxon>
        <taxon>Hypocreales</taxon>
        <taxon>Hypocreaceae</taxon>
        <taxon>Cladobotryum</taxon>
    </lineage>
</organism>
<dbReference type="PROSITE" id="PS52004">
    <property type="entry name" value="KS3_2"/>
    <property type="match status" value="1"/>
</dbReference>
<evidence type="ECO:0000256" key="1">
    <source>
        <dbReference type="ARBA" id="ARBA00022450"/>
    </source>
</evidence>
<dbReference type="Pfam" id="PF16073">
    <property type="entry name" value="SAT"/>
    <property type="match status" value="1"/>
</dbReference>
<evidence type="ECO:0000259" key="7">
    <source>
        <dbReference type="PROSITE" id="PS52004"/>
    </source>
</evidence>
<evidence type="ECO:0000259" key="8">
    <source>
        <dbReference type="PROSITE" id="PS52019"/>
    </source>
</evidence>
<dbReference type="InterPro" id="IPR016035">
    <property type="entry name" value="Acyl_Trfase/lysoPLipase"/>
</dbReference>
<dbReference type="Gene3D" id="1.10.1200.10">
    <property type="entry name" value="ACP-like"/>
    <property type="match status" value="1"/>
</dbReference>
<dbReference type="PROSITE" id="PS00012">
    <property type="entry name" value="PHOSPHOPANTETHEINE"/>
    <property type="match status" value="1"/>
</dbReference>
<dbReference type="PROSITE" id="PS52019">
    <property type="entry name" value="PKS_MFAS_DH"/>
    <property type="match status" value="1"/>
</dbReference>
<dbReference type="PROSITE" id="PS50075">
    <property type="entry name" value="CARRIER"/>
    <property type="match status" value="1"/>
</dbReference>
<name>A0ABR0T4A4_9HYPO</name>
<dbReference type="Gene3D" id="3.40.366.10">
    <property type="entry name" value="Malonyl-Coenzyme A Acyl Carrier Protein, domain 2"/>
    <property type="match status" value="1"/>
</dbReference>
<proteinExistence type="predicted"/>
<dbReference type="SMART" id="SM00825">
    <property type="entry name" value="PKS_KS"/>
    <property type="match status" value="1"/>
</dbReference>
<dbReference type="InterPro" id="IPR020841">
    <property type="entry name" value="PKS_Beta-ketoAc_synthase_dom"/>
</dbReference>
<evidence type="ECO:0000256" key="2">
    <source>
        <dbReference type="ARBA" id="ARBA00022553"/>
    </source>
</evidence>
<feature type="compositionally biased region" description="Polar residues" evidence="5">
    <location>
        <begin position="1565"/>
        <end position="1575"/>
    </location>
</feature>
<dbReference type="Pfam" id="PF00550">
    <property type="entry name" value="PP-binding"/>
    <property type="match status" value="1"/>
</dbReference>
<dbReference type="InterPro" id="IPR014031">
    <property type="entry name" value="Ketoacyl_synth_C"/>
</dbReference>
<feature type="region of interest" description="C-terminal hotdog fold" evidence="4">
    <location>
        <begin position="1407"/>
        <end position="1556"/>
    </location>
</feature>
<dbReference type="SMART" id="SM00823">
    <property type="entry name" value="PKS_PP"/>
    <property type="match status" value="1"/>
</dbReference>
<evidence type="ECO:0000256" key="5">
    <source>
        <dbReference type="SAM" id="MobiDB-lite"/>
    </source>
</evidence>
<evidence type="ECO:0000313" key="10">
    <source>
        <dbReference type="Proteomes" id="UP001338125"/>
    </source>
</evidence>
<dbReference type="SMART" id="SM00827">
    <property type="entry name" value="PKS_AT"/>
    <property type="match status" value="1"/>
</dbReference>
<feature type="region of interest" description="Disordered" evidence="5">
    <location>
        <begin position="1565"/>
        <end position="1584"/>
    </location>
</feature>
<dbReference type="InterPro" id="IPR030918">
    <property type="entry name" value="PT_fungal_PKS"/>
</dbReference>
<dbReference type="InterPro" id="IPR020806">
    <property type="entry name" value="PKS_PP-bd"/>
</dbReference>
<dbReference type="InterPro" id="IPR049900">
    <property type="entry name" value="PKS_mFAS_DH"/>
</dbReference>
<dbReference type="Pfam" id="PF14765">
    <property type="entry name" value="PS-DH"/>
    <property type="match status" value="1"/>
</dbReference>
<keyword evidence="3" id="KW-0808">Transferase</keyword>
<keyword evidence="2" id="KW-0597">Phosphoprotein</keyword>
<dbReference type="InterPro" id="IPR050091">
    <property type="entry name" value="PKS_NRPS_Biosynth_Enz"/>
</dbReference>
<feature type="domain" description="Ketosynthase family 3 (KS3)" evidence="7">
    <location>
        <begin position="359"/>
        <end position="769"/>
    </location>
</feature>
<dbReference type="Gene3D" id="3.10.129.110">
    <property type="entry name" value="Polyketide synthase dehydratase"/>
    <property type="match status" value="1"/>
</dbReference>
<keyword evidence="10" id="KW-1185">Reference proteome</keyword>
<dbReference type="Pfam" id="PF22621">
    <property type="entry name" value="CurL-like_PKS_C"/>
    <property type="match status" value="1"/>
</dbReference>
<dbReference type="CDD" id="cd00833">
    <property type="entry name" value="PKS"/>
    <property type="match status" value="1"/>
</dbReference>
<evidence type="ECO:0000259" key="6">
    <source>
        <dbReference type="PROSITE" id="PS50075"/>
    </source>
</evidence>
<dbReference type="InterPro" id="IPR049551">
    <property type="entry name" value="PKS_DH_C"/>
</dbReference>
<dbReference type="InterPro" id="IPR032088">
    <property type="entry name" value="SAT"/>
</dbReference>
<dbReference type="SUPFAM" id="SSF53901">
    <property type="entry name" value="Thiolase-like"/>
    <property type="match status" value="1"/>
</dbReference>
<dbReference type="Pfam" id="PF00698">
    <property type="entry name" value="Acyl_transf_1"/>
    <property type="match status" value="1"/>
</dbReference>
<protein>
    <submittedName>
        <fullName evidence="9">Non-reducing polyketide synthase PKS16</fullName>
    </submittedName>
</protein>
<dbReference type="Pfam" id="PF02801">
    <property type="entry name" value="Ketoacyl-synt_C"/>
    <property type="match status" value="1"/>
</dbReference>
<evidence type="ECO:0000256" key="3">
    <source>
        <dbReference type="ARBA" id="ARBA00022679"/>
    </source>
</evidence>
<dbReference type="InterPro" id="IPR014030">
    <property type="entry name" value="Ketoacyl_synth_N"/>
</dbReference>
<dbReference type="SUPFAM" id="SSF47336">
    <property type="entry name" value="ACP-like"/>
    <property type="match status" value="1"/>
</dbReference>
<dbReference type="InterPro" id="IPR014043">
    <property type="entry name" value="Acyl_transferase_dom"/>
</dbReference>
<dbReference type="EMBL" id="JAVFKD010000001">
    <property type="protein sequence ID" value="KAK5999172.1"/>
    <property type="molecule type" value="Genomic_DNA"/>
</dbReference>
<evidence type="ECO:0000256" key="4">
    <source>
        <dbReference type="PROSITE-ProRule" id="PRU01363"/>
    </source>
</evidence>
<dbReference type="Pfam" id="PF00109">
    <property type="entry name" value="ketoacyl-synt"/>
    <property type="match status" value="2"/>
</dbReference>
<dbReference type="InterPro" id="IPR036736">
    <property type="entry name" value="ACP-like_sf"/>
</dbReference>
<feature type="domain" description="PKS/mFAS DH" evidence="8">
    <location>
        <begin position="1257"/>
        <end position="1556"/>
    </location>
</feature>
<dbReference type="Gene3D" id="3.40.47.10">
    <property type="match status" value="1"/>
</dbReference>
<dbReference type="InterPro" id="IPR001227">
    <property type="entry name" value="Ac_transferase_dom_sf"/>
</dbReference>
<gene>
    <name evidence="9" type="ORF">PT974_01562</name>
</gene>
<dbReference type="NCBIfam" id="TIGR04532">
    <property type="entry name" value="PT_fungal_PKS"/>
    <property type="match status" value="1"/>
</dbReference>
<dbReference type="InterPro" id="IPR006162">
    <property type="entry name" value="Ppantetheine_attach_site"/>
</dbReference>
<dbReference type="InterPro" id="IPR016039">
    <property type="entry name" value="Thiolase-like"/>
</dbReference>
<reference evidence="9 10" key="1">
    <citation type="submission" date="2024-01" db="EMBL/GenBank/DDBJ databases">
        <title>Complete genome of Cladobotryum mycophilum ATHUM6906.</title>
        <authorList>
            <person name="Christinaki A.C."/>
            <person name="Myridakis A.I."/>
            <person name="Kouvelis V.N."/>
        </authorList>
    </citation>
    <scope>NUCLEOTIDE SEQUENCE [LARGE SCALE GENOMIC DNA]</scope>
    <source>
        <strain evidence="9 10">ATHUM6906</strain>
    </source>
</reference>
<accession>A0ABR0T4A4</accession>
<dbReference type="InterPro" id="IPR009081">
    <property type="entry name" value="PP-bd_ACP"/>
</dbReference>
<feature type="region of interest" description="N-terminal hotdog fold" evidence="4">
    <location>
        <begin position="1257"/>
        <end position="1392"/>
    </location>
</feature>
<feature type="active site" description="Proton acceptor; for dehydratase activity" evidence="4">
    <location>
        <position position="1289"/>
    </location>
</feature>
<dbReference type="SUPFAM" id="SSF52151">
    <property type="entry name" value="FabD/lysophospholipase-like"/>
    <property type="match status" value="1"/>
</dbReference>
<sequence>MPFLLFGDDTAGNLPAIRKLVSEAKSSRLVPRFLRRACDAVQLEVGQLPLHSEQRCNVGSFDTIVRLAEENAQLDKPNEIIEIVLMNIVRLGELILSFHPRIAWNPQLYTGILHGEVPAAFAAVARDTSELVELAVEATHIIFRLARELSRRSVMIDKTHAPWSQTVVGIPQGKVQDILDEFHEKKFIPRARQVCIGRISESWLTLFGPPKTLQGLVEWSNELGNASKPSKNGAHMGLHMESLPELDIKAVLGSSLYLTRNILPAATLISPYTCKSRDSRTLGELLTEIISDIGRRPLQVAGAMKAALEAVRESSLRLVIPGYTDHETEFVGIMETCGVQYSAVRHSGVPRTLTQREGSNFIAVVGMSGRFPGSGSVNEFWENLLEGKRYVQEILESRFNLDKWYDATGKMKNSTSARTGAFIDKPGMFDNRFFNMSPREAMQTDVQQRLLLTTAHEALEMAGYSPDSTPSTNRDRISSYFGQTSDDWRQIVFNEGADIYYMPGNCRAFACASSISAVSLACSDLLSRKCDMALAGGGSIMASPAPFSGLSRGGFLSTHGGCQTFMDNADGYTRGEGIGVVVLKRLEDAIAEKDNILGLIRGFGRNYSSDTPSITRPSAAAQQQLYHDVLERSNTSPNDISYVEMHGTGTQAGDSLEMSSVLSTFAENRGPDNPLVVGAVKASIAHGESASGVCALIKTLMMLQTRKIPPQPDLPGPINSKFPDLISLNVHIASRGMTLSPSPTSDGTLRVFLNCFDASGGNSCLLLEEAPLRQPKCVDPRNHHVITLSARSKKSLVGIKKRYLTYLRQNPNINLADLAYSTTARRMHHPLRYAIAASSIEGVVANLENDLGKNTIPRAAITAPEVVFVFTGQGSSYREMGSRLWETSTTFRSTLSGYQDMASAQGLPYFLHLIHDETTQETETEPDSIQMQLALLSFELALAELWRLWGVQPAMVIGHSLGEYAALCVAGVLSVSDALYLVGTRARIASERLVPGEFRMLAVSQNVEQTRKLLSGNFESCSIACINTSNVTVVSGPRPVIEVLQARLKPDGIQSTLLSLPYGFHSSQLDPILAQFEESCQGVAFSAPKILVASTLLGAVVDRQETFSPEYLARQTREPVDFVGALQAMQGQKLSNMMFIEVGPDPICLGFITATFGVGETKNRCLPSVQRDRDNWESISSTLKRLYTAGLQIDWTAYHHDFKSSLALLELPFYAFDEKEFWVSFLDPESEKGVADDNGQTPDIVPSVHGYPTTTLQRIVSEDIQEDLISVTFESSLSDPHLRDAIRGHSLVDVDTCPSSFLMDMALSATQYAYLKHTNAGTMDIPLTVQKTRYHQALVLTGEDQTLVVNVKFTPKTNTADIRYACRTLSENYELGVCQVILGSTAKLSQADFLVRSRVAELKASAHHKLGKRVVYHLFENAVRYSEPYQALENVYLGESMQDVVGEVNMKATVAAPGHYLHHPFLLDAMTHLSGFLLNNGLQFSDKLAFVSTGFDTWHLSRSLNTAAVYTSYTYMEDSPLTSNMITSHVYVYQGNDLVSVLSGIRFQKMKKTALKRSLSITSPSRIGSHATTRPETPEREMPGSPIIHRNPSVANPEPDTPTVVTVNDRVQKSSLADIFLKIVVRETGIDVSDLEDDVRFDSLGLDSLMTLTVISAMHQESGLELPATFFHNTVRSAVLALGN</sequence>
<dbReference type="Proteomes" id="UP001338125">
    <property type="component" value="Unassembled WGS sequence"/>
</dbReference>
<dbReference type="InterPro" id="IPR016036">
    <property type="entry name" value="Malonyl_transacylase_ACP-bd"/>
</dbReference>
<comment type="caution">
    <text evidence="9">The sequence shown here is derived from an EMBL/GenBank/DDBJ whole genome shotgun (WGS) entry which is preliminary data.</text>
</comment>
<dbReference type="PANTHER" id="PTHR43775:SF37">
    <property type="entry name" value="SI:DKEY-61P9.11"/>
    <property type="match status" value="1"/>
</dbReference>
<dbReference type="Gene3D" id="3.30.70.250">
    <property type="entry name" value="Malonyl-CoA ACP transacylase, ACP-binding"/>
    <property type="match status" value="1"/>
</dbReference>
<dbReference type="SUPFAM" id="SSF55048">
    <property type="entry name" value="Probable ACP-binding domain of malonyl-CoA ACP transacylase"/>
    <property type="match status" value="1"/>
</dbReference>
<evidence type="ECO:0000313" key="9">
    <source>
        <dbReference type="EMBL" id="KAK5999172.1"/>
    </source>
</evidence>
<feature type="domain" description="Carrier" evidence="6">
    <location>
        <begin position="1614"/>
        <end position="1684"/>
    </location>
</feature>
<dbReference type="Gene3D" id="3.30.70.3290">
    <property type="match status" value="1"/>
</dbReference>
<dbReference type="InterPro" id="IPR042104">
    <property type="entry name" value="PKS_dehydratase_sf"/>
</dbReference>
<dbReference type="PANTHER" id="PTHR43775">
    <property type="entry name" value="FATTY ACID SYNTHASE"/>
    <property type="match status" value="1"/>
</dbReference>